<feature type="signal peptide" evidence="2">
    <location>
        <begin position="1"/>
        <end position="27"/>
    </location>
</feature>
<feature type="chain" id="PRO_5032662483" evidence="2">
    <location>
        <begin position="28"/>
        <end position="193"/>
    </location>
</feature>
<keyword evidence="2" id="KW-0732">Signal</keyword>
<name>A0A850QAJ0_9BURK</name>
<dbReference type="Proteomes" id="UP000588051">
    <property type="component" value="Unassembled WGS sequence"/>
</dbReference>
<keyword evidence="1" id="KW-0812">Transmembrane</keyword>
<dbReference type="RefSeq" id="WP_176801844.1">
    <property type="nucleotide sequence ID" value="NZ_JABXYJ010000001.1"/>
</dbReference>
<evidence type="ECO:0000313" key="3">
    <source>
        <dbReference type="EMBL" id="NVO76591.1"/>
    </source>
</evidence>
<keyword evidence="4" id="KW-1185">Reference proteome</keyword>
<evidence type="ECO:0000256" key="1">
    <source>
        <dbReference type="SAM" id="Phobius"/>
    </source>
</evidence>
<accession>A0A850QAJ0</accession>
<comment type="caution">
    <text evidence="3">The sequence shown here is derived from an EMBL/GenBank/DDBJ whole genome shotgun (WGS) entry which is preliminary data.</text>
</comment>
<reference evidence="3 4" key="1">
    <citation type="submission" date="2020-06" db="EMBL/GenBank/DDBJ databases">
        <authorList>
            <person name="Qiu C."/>
            <person name="Liu Z."/>
        </authorList>
    </citation>
    <scope>NUCLEOTIDE SEQUENCE [LARGE SCALE GENOMIC DNA]</scope>
    <source>
        <strain evidence="3 4">EM 1</strain>
    </source>
</reference>
<dbReference type="EMBL" id="JABXYJ010000001">
    <property type="protein sequence ID" value="NVO76591.1"/>
    <property type="molecule type" value="Genomic_DNA"/>
</dbReference>
<feature type="transmembrane region" description="Helical" evidence="1">
    <location>
        <begin position="164"/>
        <end position="183"/>
    </location>
</feature>
<organism evidence="3 4">
    <name type="scientific">Undibacterium oligocarboniphilum</name>
    <dbReference type="NCBI Taxonomy" id="666702"/>
    <lineage>
        <taxon>Bacteria</taxon>
        <taxon>Pseudomonadati</taxon>
        <taxon>Pseudomonadota</taxon>
        <taxon>Betaproteobacteria</taxon>
        <taxon>Burkholderiales</taxon>
        <taxon>Oxalobacteraceae</taxon>
        <taxon>Undibacterium</taxon>
    </lineage>
</organism>
<gene>
    <name evidence="3" type="ORF">HV832_01920</name>
</gene>
<evidence type="ECO:0000256" key="2">
    <source>
        <dbReference type="SAM" id="SignalP"/>
    </source>
</evidence>
<dbReference type="AlphaFoldDB" id="A0A850QAJ0"/>
<protein>
    <submittedName>
        <fullName evidence="3">Uncharacterized protein</fullName>
    </submittedName>
</protein>
<keyword evidence="1" id="KW-1133">Transmembrane helix</keyword>
<evidence type="ECO:0000313" key="4">
    <source>
        <dbReference type="Proteomes" id="UP000588051"/>
    </source>
</evidence>
<sequence>MNTWIHRSFIMLSMLGIGLLSGASVYAHGGEDHGDAGKTPPPAIAITPRATAQSEDFELVAVLDESQPKNRRLLITVDRFKTNEPVSGAKLEIDAGGQNTSATEDNPGVYVASFAALNKLTAGSKLPLTISLETNDTSDLLSADLEIPAAPLNEAESRHRNTGYAAWGVGAAFILAAIIVLIARRRHPKKGAQ</sequence>
<proteinExistence type="predicted"/>
<keyword evidence="1" id="KW-0472">Membrane</keyword>